<protein>
    <submittedName>
        <fullName evidence="4">Alpha/beta hydrolase</fullName>
    </submittedName>
</protein>
<dbReference type="InterPro" id="IPR053145">
    <property type="entry name" value="AB_hydrolase_Est10"/>
</dbReference>
<accession>A0ABS5J9I2</accession>
<dbReference type="SUPFAM" id="SSF53474">
    <property type="entry name" value="alpha/beta-Hydrolases"/>
    <property type="match status" value="1"/>
</dbReference>
<evidence type="ECO:0000313" key="5">
    <source>
        <dbReference type="Proteomes" id="UP000676386"/>
    </source>
</evidence>
<dbReference type="InterPro" id="IPR024981">
    <property type="entry name" value="DUF3887"/>
</dbReference>
<keyword evidence="4" id="KW-0378">Hydrolase</keyword>
<dbReference type="InterPro" id="IPR022742">
    <property type="entry name" value="Hydrolase_4"/>
</dbReference>
<dbReference type="RefSeq" id="WP_211977040.1">
    <property type="nucleotide sequence ID" value="NZ_CBFHAM010000047.1"/>
</dbReference>
<dbReference type="EMBL" id="JAGTXB010000026">
    <property type="protein sequence ID" value="MBS0031880.1"/>
    <property type="molecule type" value="Genomic_DNA"/>
</dbReference>
<dbReference type="Pfam" id="PF13026">
    <property type="entry name" value="DUF3887"/>
    <property type="match status" value="1"/>
</dbReference>
<dbReference type="Proteomes" id="UP000676386">
    <property type="component" value="Unassembled WGS sequence"/>
</dbReference>
<feature type="domain" description="DUF3887" evidence="3">
    <location>
        <begin position="29"/>
        <end position="115"/>
    </location>
</feature>
<dbReference type="InterPro" id="IPR029058">
    <property type="entry name" value="AB_hydrolase_fold"/>
</dbReference>
<dbReference type="Gene3D" id="3.40.50.1820">
    <property type="entry name" value="alpha/beta hydrolase"/>
    <property type="match status" value="1"/>
</dbReference>
<dbReference type="PANTHER" id="PTHR43265">
    <property type="entry name" value="ESTERASE ESTD"/>
    <property type="match status" value="1"/>
</dbReference>
<evidence type="ECO:0000256" key="1">
    <source>
        <dbReference type="SAM" id="SignalP"/>
    </source>
</evidence>
<evidence type="ECO:0000259" key="2">
    <source>
        <dbReference type="Pfam" id="PF12146"/>
    </source>
</evidence>
<feature type="chain" id="PRO_5046937290" evidence="1">
    <location>
        <begin position="20"/>
        <end position="419"/>
    </location>
</feature>
<feature type="domain" description="Serine aminopeptidase S33" evidence="2">
    <location>
        <begin position="186"/>
        <end position="387"/>
    </location>
</feature>
<dbReference type="Pfam" id="PF12146">
    <property type="entry name" value="Hydrolase_4"/>
    <property type="match status" value="1"/>
</dbReference>
<organism evidence="4 5">
    <name type="scientific">Chitinophaga hostae</name>
    <dbReference type="NCBI Taxonomy" id="2831022"/>
    <lineage>
        <taxon>Bacteria</taxon>
        <taxon>Pseudomonadati</taxon>
        <taxon>Bacteroidota</taxon>
        <taxon>Chitinophagia</taxon>
        <taxon>Chitinophagales</taxon>
        <taxon>Chitinophagaceae</taxon>
        <taxon>Chitinophaga</taxon>
    </lineage>
</organism>
<name>A0ABS5J9I2_9BACT</name>
<keyword evidence="1" id="KW-0732">Signal</keyword>
<sequence>MKRFFILILLWGAMFTATAQQKEAIVKGFFEQMNTGNYEGARRYMQTSMLQKVNADMLKGVWQQLEQQYGKWEAVVSQKIIFDGRNYIITAGNNFERAQLQFRVALDSTNKMVGFFLIGARDKQVVYARNEMPDTIQTTDGGILYGTLTQPEGIQHTPVVLIIAGSGPTDRNGNSLFDLGPNGFSYRQLAEGLAANGIASLRYDKRWVGQSTGFTRAPVFTTLDDYTADAISCVQHLQRSGRFPAVSVIGHSEGGLIGLMMAKEISFKCLIPLSTPGECMDKVVLEQLKPRLSDTLYRQAAGILNDLREDKAPASVPDQLNAIFNPNNFTFWKSTFHFDPCALLPAAKMPVLLVGGTADVQVKPAQVTLLKACKPATNAVMINGMTHLLKSGSAVSPDNKSPLPLSPELLPVLVSFIKQ</sequence>
<feature type="signal peptide" evidence="1">
    <location>
        <begin position="1"/>
        <end position="19"/>
    </location>
</feature>
<gene>
    <name evidence="4" type="ORF">KE626_31400</name>
</gene>
<evidence type="ECO:0000259" key="3">
    <source>
        <dbReference type="Pfam" id="PF13026"/>
    </source>
</evidence>
<reference evidence="4 5" key="1">
    <citation type="submission" date="2021-04" db="EMBL/GenBank/DDBJ databases">
        <title>Chitinophaga sp. nov., isolated from the rhizosphere soil.</title>
        <authorList>
            <person name="He S."/>
        </authorList>
    </citation>
    <scope>NUCLEOTIDE SEQUENCE [LARGE SCALE GENOMIC DNA]</scope>
    <source>
        <strain evidence="4 5">2R12</strain>
    </source>
</reference>
<dbReference type="Gene3D" id="3.10.450.590">
    <property type="match status" value="1"/>
</dbReference>
<comment type="caution">
    <text evidence="4">The sequence shown here is derived from an EMBL/GenBank/DDBJ whole genome shotgun (WGS) entry which is preliminary data.</text>
</comment>
<keyword evidence="5" id="KW-1185">Reference proteome</keyword>
<evidence type="ECO:0000313" key="4">
    <source>
        <dbReference type="EMBL" id="MBS0031880.1"/>
    </source>
</evidence>
<dbReference type="PANTHER" id="PTHR43265:SF1">
    <property type="entry name" value="ESTERASE ESTD"/>
    <property type="match status" value="1"/>
</dbReference>
<proteinExistence type="predicted"/>
<dbReference type="GO" id="GO:0016787">
    <property type="term" value="F:hydrolase activity"/>
    <property type="evidence" value="ECO:0007669"/>
    <property type="project" value="UniProtKB-KW"/>
</dbReference>